<evidence type="ECO:0000313" key="4">
    <source>
        <dbReference type="Proteomes" id="UP000216122"/>
    </source>
</evidence>
<evidence type="ECO:0000313" key="3">
    <source>
        <dbReference type="EMBL" id="OYT02812.1"/>
    </source>
</evidence>
<evidence type="ECO:0000256" key="2">
    <source>
        <dbReference type="SAM" id="Phobius"/>
    </source>
</evidence>
<organism evidence="3 4">
    <name type="scientific">Limosilactobacillus reuteri</name>
    <name type="common">Lactobacillus reuteri</name>
    <dbReference type="NCBI Taxonomy" id="1598"/>
    <lineage>
        <taxon>Bacteria</taxon>
        <taxon>Bacillati</taxon>
        <taxon>Bacillota</taxon>
        <taxon>Bacilli</taxon>
        <taxon>Lactobacillales</taxon>
        <taxon>Lactobacillaceae</taxon>
        <taxon>Limosilactobacillus</taxon>
    </lineage>
</organism>
<dbReference type="EMBL" id="NGQC01000044">
    <property type="protein sequence ID" value="OYT02812.1"/>
    <property type="molecule type" value="Genomic_DNA"/>
</dbReference>
<dbReference type="AlphaFoldDB" id="A0A256VH66"/>
<sequence>MKGFAMKVEYGKLSSQFLIAALLATGTGAGYLNYHQPVILADSASDSLEITQTQAVNFIDQQSDKVVGSQQLVLQKNGKTFASDTKLKLPSGYKRADKFTYDLSGGDSKDSHYTVAKDGKITWNVYVSKDSDQQESGSNAKTITSTNTTHNDDGTDTITTTVTTTTGSKNSIKTNSVDSTSASSGSSILEPNGDDSTSSDTNEDASQPSLISNQTKASVSSSQAAVTSNAAKLLDPNGSSATPSSTRVSEAKSTQSSATSGSSSAASSTTNANSDNNESATSSASILEPNGSSASNTSATSSSPATSSANVGATSGSSSAANSSSSTPTSGSASTDNVSNNGQNNQTLPQTSADQATPAAEEAIGLGLAGVLAGIGLGHVIVKHHGRRKNE</sequence>
<keyword evidence="2" id="KW-0472">Membrane</keyword>
<feature type="compositionally biased region" description="Polar residues" evidence="1">
    <location>
        <begin position="194"/>
        <end position="216"/>
    </location>
</feature>
<reference evidence="3 4" key="2">
    <citation type="submission" date="2017-09" db="EMBL/GenBank/DDBJ databases">
        <title>Tripartite evolution among Lactobacillus johnsonii, Lactobacillus taiwanensis, Lactobacillus reuteri and their rodent host.</title>
        <authorList>
            <person name="Wang T."/>
            <person name="Knowles S."/>
            <person name="Cheng C."/>
        </authorList>
    </citation>
    <scope>NUCLEOTIDE SEQUENCE [LARGE SCALE GENOMIC DNA]</scope>
    <source>
        <strain evidence="3 4">103v</strain>
    </source>
</reference>
<feature type="compositionally biased region" description="Low complexity" evidence="1">
    <location>
        <begin position="253"/>
        <end position="285"/>
    </location>
</feature>
<reference evidence="4" key="1">
    <citation type="submission" date="2017-05" db="EMBL/GenBank/DDBJ databases">
        <authorList>
            <person name="Lin X.B."/>
            <person name="Stothard P."/>
            <person name="Tasseva G."/>
            <person name="Walter J."/>
        </authorList>
    </citation>
    <scope>NUCLEOTIDE SEQUENCE [LARGE SCALE GENOMIC DNA]</scope>
    <source>
        <strain evidence="4">103v</strain>
    </source>
</reference>
<feature type="compositionally biased region" description="Low complexity" evidence="1">
    <location>
        <begin position="217"/>
        <end position="231"/>
    </location>
</feature>
<feature type="compositionally biased region" description="Low complexity" evidence="1">
    <location>
        <begin position="156"/>
        <end position="166"/>
    </location>
</feature>
<comment type="caution">
    <text evidence="3">The sequence shown here is derived from an EMBL/GenBank/DDBJ whole genome shotgun (WGS) entry which is preliminary data.</text>
</comment>
<keyword evidence="2" id="KW-1133">Transmembrane helix</keyword>
<accession>A0A256VH66</accession>
<feature type="transmembrane region" description="Helical" evidence="2">
    <location>
        <begin position="363"/>
        <end position="382"/>
    </location>
</feature>
<feature type="compositionally biased region" description="Polar residues" evidence="1">
    <location>
        <begin position="134"/>
        <end position="143"/>
    </location>
</feature>
<feature type="compositionally biased region" description="Low complexity" evidence="1">
    <location>
        <begin position="176"/>
        <end position="187"/>
    </location>
</feature>
<feature type="compositionally biased region" description="Polar residues" evidence="1">
    <location>
        <begin position="237"/>
        <end position="252"/>
    </location>
</feature>
<protein>
    <submittedName>
        <fullName evidence="3">Uncharacterized protein</fullName>
    </submittedName>
</protein>
<keyword evidence="2" id="KW-0812">Transmembrane</keyword>
<name>A0A256VH66_LIMRT</name>
<feature type="compositionally biased region" description="Low complexity" evidence="1">
    <location>
        <begin position="292"/>
        <end position="335"/>
    </location>
</feature>
<gene>
    <name evidence="3" type="ORF">CBG21_07265</name>
</gene>
<evidence type="ECO:0000256" key="1">
    <source>
        <dbReference type="SAM" id="MobiDB-lite"/>
    </source>
</evidence>
<feature type="region of interest" description="Disordered" evidence="1">
    <location>
        <begin position="131"/>
        <end position="358"/>
    </location>
</feature>
<dbReference type="Proteomes" id="UP000216122">
    <property type="component" value="Unassembled WGS sequence"/>
</dbReference>
<proteinExistence type="predicted"/>
<feature type="compositionally biased region" description="Polar residues" evidence="1">
    <location>
        <begin position="336"/>
        <end position="355"/>
    </location>
</feature>